<name>A0AAD9N826_RIDPI</name>
<dbReference type="InterPro" id="IPR013783">
    <property type="entry name" value="Ig-like_fold"/>
</dbReference>
<reference evidence="7" key="1">
    <citation type="journal article" date="2023" name="Mol. Biol. Evol.">
        <title>Third-Generation Sequencing Reveals the Adaptive Role of the Epigenome in Three Deep-Sea Polychaetes.</title>
        <authorList>
            <person name="Perez M."/>
            <person name="Aroh O."/>
            <person name="Sun Y."/>
            <person name="Lan Y."/>
            <person name="Juniper S.K."/>
            <person name="Young C.R."/>
            <person name="Angers B."/>
            <person name="Qian P.Y."/>
        </authorList>
    </citation>
    <scope>NUCLEOTIDE SEQUENCE</scope>
    <source>
        <strain evidence="7">R07B-5</strain>
    </source>
</reference>
<feature type="domain" description="LRRCT" evidence="6">
    <location>
        <begin position="492"/>
        <end position="536"/>
    </location>
</feature>
<keyword evidence="3" id="KW-0677">Repeat</keyword>
<feature type="domain" description="LRRCT" evidence="6">
    <location>
        <begin position="14"/>
        <end position="58"/>
    </location>
</feature>
<evidence type="ECO:0000259" key="6">
    <source>
        <dbReference type="SMART" id="SM00082"/>
    </source>
</evidence>
<dbReference type="Gene3D" id="3.80.10.10">
    <property type="entry name" value="Ribonuclease Inhibitor"/>
    <property type="match status" value="1"/>
</dbReference>
<dbReference type="InterPro" id="IPR032675">
    <property type="entry name" value="LRR_dom_sf"/>
</dbReference>
<dbReference type="EMBL" id="JAODUO010001794">
    <property type="protein sequence ID" value="KAK2158486.1"/>
    <property type="molecule type" value="Genomic_DNA"/>
</dbReference>
<dbReference type="AlphaFoldDB" id="A0AAD9N826"/>
<dbReference type="InterPro" id="IPR000483">
    <property type="entry name" value="Cys-rich_flank_reg_C"/>
</dbReference>
<evidence type="ECO:0000256" key="3">
    <source>
        <dbReference type="ARBA" id="ARBA00022737"/>
    </source>
</evidence>
<evidence type="ECO:0000256" key="5">
    <source>
        <dbReference type="SAM" id="Phobius"/>
    </source>
</evidence>
<evidence type="ECO:0000256" key="1">
    <source>
        <dbReference type="ARBA" id="ARBA00022614"/>
    </source>
</evidence>
<keyword evidence="5" id="KW-0812">Transmembrane</keyword>
<dbReference type="Pfam" id="PF13855">
    <property type="entry name" value="LRR_8"/>
    <property type="match status" value="2"/>
</dbReference>
<dbReference type="SUPFAM" id="SSF52058">
    <property type="entry name" value="L domain-like"/>
    <property type="match status" value="1"/>
</dbReference>
<feature type="region of interest" description="Disordered" evidence="4">
    <location>
        <begin position="625"/>
        <end position="645"/>
    </location>
</feature>
<dbReference type="Proteomes" id="UP001209878">
    <property type="component" value="Unassembled WGS sequence"/>
</dbReference>
<keyword evidence="8" id="KW-1185">Reference proteome</keyword>
<dbReference type="SMART" id="SM00369">
    <property type="entry name" value="LRR_TYP"/>
    <property type="match status" value="6"/>
</dbReference>
<organism evidence="7 8">
    <name type="scientific">Ridgeia piscesae</name>
    <name type="common">Tubeworm</name>
    <dbReference type="NCBI Taxonomy" id="27915"/>
    <lineage>
        <taxon>Eukaryota</taxon>
        <taxon>Metazoa</taxon>
        <taxon>Spiralia</taxon>
        <taxon>Lophotrochozoa</taxon>
        <taxon>Annelida</taxon>
        <taxon>Polychaeta</taxon>
        <taxon>Sedentaria</taxon>
        <taxon>Canalipalpata</taxon>
        <taxon>Sabellida</taxon>
        <taxon>Siboglinidae</taxon>
        <taxon>Ridgeia</taxon>
    </lineage>
</organism>
<dbReference type="SMART" id="SM00082">
    <property type="entry name" value="LRRCT"/>
    <property type="match status" value="2"/>
</dbReference>
<keyword evidence="5" id="KW-0472">Membrane</keyword>
<evidence type="ECO:0000313" key="7">
    <source>
        <dbReference type="EMBL" id="KAK2158486.1"/>
    </source>
</evidence>
<feature type="region of interest" description="Disordered" evidence="4">
    <location>
        <begin position="699"/>
        <end position="741"/>
    </location>
</feature>
<accession>A0AAD9N826</accession>
<gene>
    <name evidence="7" type="ORF">NP493_1795g00008</name>
</gene>
<feature type="transmembrane region" description="Helical" evidence="5">
    <location>
        <begin position="669"/>
        <end position="688"/>
    </location>
</feature>
<proteinExistence type="predicted"/>
<comment type="caution">
    <text evidence="7">The sequence shown here is derived from an EMBL/GenBank/DDBJ whole genome shotgun (WGS) entry which is preliminary data.</text>
</comment>
<protein>
    <recommendedName>
        <fullName evidence="6">LRRCT domain-containing protein</fullName>
    </recommendedName>
</protein>
<dbReference type="Gene3D" id="2.60.40.10">
    <property type="entry name" value="Immunoglobulins"/>
    <property type="match status" value="1"/>
</dbReference>
<keyword evidence="5" id="KW-1133">Transmembrane helix</keyword>
<sequence length="843" mass="92026">MFPQGISEIHLRSDSFRCCHLLWLQTLMKGTTSGDDVTCVYPFAAQLSQYLNSSFDCAELEVFPIATSDLNTTTTKATCVARGVPTPNVTLTTGDGAYVADAIGGISDDANNNVSISLTFPNTDVLRLQLVCIAVNTEGTRQVSLWSNDTDPTTTAVATTTPSASTLSIAATTTSAVQSCTLNTNFKDDDFPCRKWLHCRQPTDWTSLSAEIKTKSENDRLCAIVVDCVDSVTISNFDFQAIGGRFDRVLNVTISRCNATQVRLADDMYFVVEVDLNGNEFNSLAFMEDWTKEDMEVVHLPKNKIRSLRENDFSGMTHMHDLNLESNIIEYIDSGSFRDSQRLQIIDLADNRLAAVGGNMFRDLTVLKKVRLTGNRISHLDPAVFVNVHLDSLDLSRNDIPTVPNSVFVDTSVVSLNLSNCRIGNVPSGFLSSLRQNLTTLDLSNNDIGSLTSDAFVHLSQLREIFLTGNKLATIEQSMFPQGISEIHIKSDSFRCCRLLWLQTLMKGTTSGDDVMCLYPFAARLLQYLNSSFDCAAPEVFPIATSATNATSTKATCMAKGAPTPNVTLMTDNGAHVAEAVTGSPGKLSLHQNVSVNLILPNTDAHMYRLVCIAVNAEGTRQMSLLSPTRSRPPTPITKPPNAATTTLPVTYRTTEHSNRSLGSSRLKLVAIFVCVWLVVLVAVVLLYHRYRSQWLPKSSSRVTEATGGSDGVTPDRNYGNAELELAAPPGDQRPHHNVYGNPANNVNFTTLNVTLSDSFSHPRTPPPQYTSLPDVCGNEPAFGHDYVELDTTGDWGSQTALVTAENGAWEKPDDHTGSQRGDGGATSRIGRYLLLEPMSKET</sequence>
<dbReference type="PANTHER" id="PTHR24366">
    <property type="entry name" value="IG(IMMUNOGLOBULIN) AND LRR(LEUCINE RICH REPEAT) DOMAINS"/>
    <property type="match status" value="1"/>
</dbReference>
<keyword evidence="2" id="KW-0732">Signal</keyword>
<keyword evidence="1" id="KW-0433">Leucine-rich repeat</keyword>
<evidence type="ECO:0000256" key="2">
    <source>
        <dbReference type="ARBA" id="ARBA00022729"/>
    </source>
</evidence>
<dbReference type="PROSITE" id="PS51450">
    <property type="entry name" value="LRR"/>
    <property type="match status" value="2"/>
</dbReference>
<dbReference type="PANTHER" id="PTHR24366:SF96">
    <property type="entry name" value="LEUCINE RICH REPEAT CONTAINING 53"/>
    <property type="match status" value="1"/>
</dbReference>
<dbReference type="InterPro" id="IPR003591">
    <property type="entry name" value="Leu-rich_rpt_typical-subtyp"/>
</dbReference>
<feature type="region of interest" description="Disordered" evidence="4">
    <location>
        <begin position="810"/>
        <end position="843"/>
    </location>
</feature>
<dbReference type="InterPro" id="IPR001611">
    <property type="entry name" value="Leu-rich_rpt"/>
</dbReference>
<evidence type="ECO:0000313" key="8">
    <source>
        <dbReference type="Proteomes" id="UP001209878"/>
    </source>
</evidence>
<evidence type="ECO:0000256" key="4">
    <source>
        <dbReference type="SAM" id="MobiDB-lite"/>
    </source>
</evidence>